<dbReference type="EMBL" id="VFPO01000001">
    <property type="protein sequence ID" value="TQM68796.1"/>
    <property type="molecule type" value="Genomic_DNA"/>
</dbReference>
<dbReference type="AlphaFoldDB" id="A0A543IE07"/>
<comment type="similarity">
    <text evidence="1">Belongs to the 3-oxoacid CoA-transferase subunit B family.</text>
</comment>
<gene>
    <name evidence="2" type="ORF">FHX41_2464</name>
</gene>
<dbReference type="SUPFAM" id="SSF100950">
    <property type="entry name" value="NagB/RpiA/CoA transferase-like"/>
    <property type="match status" value="1"/>
</dbReference>
<dbReference type="RefSeq" id="WP_141968503.1">
    <property type="nucleotide sequence ID" value="NZ_VFPO01000001.1"/>
</dbReference>
<evidence type="ECO:0000313" key="3">
    <source>
        <dbReference type="Proteomes" id="UP000316706"/>
    </source>
</evidence>
<dbReference type="Pfam" id="PF01144">
    <property type="entry name" value="CoA_trans"/>
    <property type="match status" value="1"/>
</dbReference>
<reference evidence="2 3" key="1">
    <citation type="submission" date="2019-06" db="EMBL/GenBank/DDBJ databases">
        <title>Sequencing the genomes of 1000 actinobacteria strains.</title>
        <authorList>
            <person name="Klenk H.-P."/>
        </authorList>
    </citation>
    <scope>NUCLEOTIDE SEQUENCE [LARGE SCALE GENOMIC DNA]</scope>
    <source>
        <strain evidence="2 3">DSM 45043</strain>
    </source>
</reference>
<dbReference type="SMART" id="SM00882">
    <property type="entry name" value="CoA_trans"/>
    <property type="match status" value="1"/>
</dbReference>
<evidence type="ECO:0000313" key="2">
    <source>
        <dbReference type="EMBL" id="TQM68796.1"/>
    </source>
</evidence>
<dbReference type="InterPro" id="IPR037171">
    <property type="entry name" value="NagB/RpiA_transferase-like"/>
</dbReference>
<keyword evidence="2" id="KW-0808">Transferase</keyword>
<organism evidence="2 3">
    <name type="scientific">Actinomadura hallensis</name>
    <dbReference type="NCBI Taxonomy" id="337895"/>
    <lineage>
        <taxon>Bacteria</taxon>
        <taxon>Bacillati</taxon>
        <taxon>Actinomycetota</taxon>
        <taxon>Actinomycetes</taxon>
        <taxon>Streptosporangiales</taxon>
        <taxon>Thermomonosporaceae</taxon>
        <taxon>Actinomadura</taxon>
    </lineage>
</organism>
<dbReference type="Proteomes" id="UP000316706">
    <property type="component" value="Unassembled WGS sequence"/>
</dbReference>
<name>A0A543IE07_9ACTN</name>
<accession>A0A543IE07</accession>
<evidence type="ECO:0000256" key="1">
    <source>
        <dbReference type="ARBA" id="ARBA00007047"/>
    </source>
</evidence>
<comment type="caution">
    <text evidence="2">The sequence shown here is derived from an EMBL/GenBank/DDBJ whole genome shotgun (WGS) entry which is preliminary data.</text>
</comment>
<dbReference type="Gene3D" id="3.40.1080.10">
    <property type="entry name" value="Glutaconate Coenzyme A-transferase"/>
    <property type="match status" value="1"/>
</dbReference>
<proteinExistence type="inferred from homology"/>
<keyword evidence="3" id="KW-1185">Reference proteome</keyword>
<dbReference type="GO" id="GO:0008410">
    <property type="term" value="F:CoA-transferase activity"/>
    <property type="evidence" value="ECO:0007669"/>
    <property type="project" value="InterPro"/>
</dbReference>
<dbReference type="PANTHER" id="PTHR43293">
    <property type="entry name" value="ACETATE COA-TRANSFERASE YDIF"/>
    <property type="match status" value="1"/>
</dbReference>
<sequence length="254" mass="27385">MSTVPDTVGTAEGTVTRAEVCAAACADLFRGDGEIVAAAVAGFVPMLGSRLARATFEPGLLTTDGGPALSAEPTPLGTAATAAEGWLPFRDHLWLVLNGRRHVVMGPSQIDPYGNTNISCIGDWERPARQLLGVRGGPGNTLLNTTSYWVPRHSTRVFTEKVDMVSGVGWDRGAHEIRAVVTNLAVLDFDTPDRRMRLRSVHPGVGVEDVVAATGFELVVPDEVPRTRLPDAEELRIMREVLDPKGLREREVRS</sequence>
<dbReference type="OrthoDB" id="9813111at2"/>
<dbReference type="PANTHER" id="PTHR43293:SF3">
    <property type="entry name" value="CHOLESTEROL RING-CLEAVING HYDROLASE IPDB SUBUNIT"/>
    <property type="match status" value="1"/>
</dbReference>
<protein>
    <submittedName>
        <fullName evidence="2">Acyl CoA:acetate/3-ketoacid CoA transferase beta subunit</fullName>
    </submittedName>
</protein>
<dbReference type="InterPro" id="IPR004165">
    <property type="entry name" value="CoA_trans_fam_I"/>
</dbReference>